<proteinExistence type="predicted"/>
<gene>
    <name evidence="1" type="ORF">GCM10007173_34920</name>
</gene>
<comment type="caution">
    <text evidence="1">The sequence shown here is derived from an EMBL/GenBank/DDBJ whole genome shotgun (WGS) entry which is preliminary data.</text>
</comment>
<dbReference type="Proteomes" id="UP000606115">
    <property type="component" value="Unassembled WGS sequence"/>
</dbReference>
<evidence type="ECO:0000313" key="2">
    <source>
        <dbReference type="Proteomes" id="UP000606115"/>
    </source>
</evidence>
<sequence length="71" mass="7805">MISNPPEPAELPTMNGVYAVVVECQGEHVPPRHRRRVYLSLAPAEKAVERAKLSGLRATLTLYRLVPAGLN</sequence>
<dbReference type="EMBL" id="BMKX01000012">
    <property type="protein sequence ID" value="GGJ72896.1"/>
    <property type="molecule type" value="Genomic_DNA"/>
</dbReference>
<accession>A0ABQ2DTK6</accession>
<name>A0ABQ2DTK6_9MICC</name>
<protein>
    <submittedName>
        <fullName evidence="1">Uncharacterized protein</fullName>
    </submittedName>
</protein>
<organism evidence="1 2">
    <name type="scientific">Glutamicibacter ardleyensis</name>
    <dbReference type="NCBI Taxonomy" id="225894"/>
    <lineage>
        <taxon>Bacteria</taxon>
        <taxon>Bacillati</taxon>
        <taxon>Actinomycetota</taxon>
        <taxon>Actinomycetes</taxon>
        <taxon>Micrococcales</taxon>
        <taxon>Micrococcaceae</taxon>
        <taxon>Glutamicibacter</taxon>
    </lineage>
</organism>
<evidence type="ECO:0000313" key="1">
    <source>
        <dbReference type="EMBL" id="GGJ72896.1"/>
    </source>
</evidence>
<reference evidence="2" key="1">
    <citation type="journal article" date="2019" name="Int. J. Syst. Evol. Microbiol.">
        <title>The Global Catalogue of Microorganisms (GCM) 10K type strain sequencing project: providing services to taxonomists for standard genome sequencing and annotation.</title>
        <authorList>
            <consortium name="The Broad Institute Genomics Platform"/>
            <consortium name="The Broad Institute Genome Sequencing Center for Infectious Disease"/>
            <person name="Wu L."/>
            <person name="Ma J."/>
        </authorList>
    </citation>
    <scope>NUCLEOTIDE SEQUENCE [LARGE SCALE GENOMIC DNA]</scope>
    <source>
        <strain evidence="2">CGMCC 1.3685</strain>
    </source>
</reference>
<dbReference type="RefSeq" id="WP_188687340.1">
    <property type="nucleotide sequence ID" value="NZ_BMKX01000012.1"/>
</dbReference>
<dbReference type="GeneID" id="303305826"/>
<keyword evidence="2" id="KW-1185">Reference proteome</keyword>